<proteinExistence type="predicted"/>
<dbReference type="Proteomes" id="UP000001625">
    <property type="component" value="Chromosome"/>
</dbReference>
<dbReference type="HOGENOM" id="CLU_165258_0_1_4"/>
<sequence length="86" mass="9915">MTVYVDDMRAPYGRMIMCHMIADTAEELHAMADKIGVARRWYQGDHYDICRAKRAQAVQLGAKEVSSREIVGIRKQNRRPHDIKAN</sequence>
<dbReference type="AlphaFoldDB" id="D5CTA6"/>
<feature type="domain" description="DUF4031" evidence="1">
    <location>
        <begin position="3"/>
        <end position="76"/>
    </location>
</feature>
<name>D5CTA6_SIDLE</name>
<evidence type="ECO:0000259" key="1">
    <source>
        <dbReference type="Pfam" id="PF13223"/>
    </source>
</evidence>
<dbReference type="Pfam" id="PF13223">
    <property type="entry name" value="DUF4031"/>
    <property type="match status" value="1"/>
</dbReference>
<evidence type="ECO:0000313" key="3">
    <source>
        <dbReference type="Proteomes" id="UP000001625"/>
    </source>
</evidence>
<dbReference type="KEGG" id="slt:Slit_1963"/>
<dbReference type="eggNOG" id="ENOG50330I8">
    <property type="taxonomic scope" value="Bacteria"/>
</dbReference>
<dbReference type="OrthoDB" id="9808993at2"/>
<gene>
    <name evidence="2" type="ordered locus">Slit_1963</name>
</gene>
<keyword evidence="3" id="KW-1185">Reference proteome</keyword>
<dbReference type="InterPro" id="IPR025109">
    <property type="entry name" value="DUF4031"/>
</dbReference>
<organism evidence="2 3">
    <name type="scientific">Sideroxydans lithotrophicus (strain ES-1)</name>
    <dbReference type="NCBI Taxonomy" id="580332"/>
    <lineage>
        <taxon>Bacteria</taxon>
        <taxon>Pseudomonadati</taxon>
        <taxon>Pseudomonadota</taxon>
        <taxon>Betaproteobacteria</taxon>
        <taxon>Nitrosomonadales</taxon>
        <taxon>Gallionellaceae</taxon>
        <taxon>Sideroxydans</taxon>
    </lineage>
</organism>
<protein>
    <recommendedName>
        <fullName evidence="1">DUF4031 domain-containing protein</fullName>
    </recommendedName>
</protein>
<evidence type="ECO:0000313" key="2">
    <source>
        <dbReference type="EMBL" id="ADE12192.1"/>
    </source>
</evidence>
<dbReference type="STRING" id="580332.Slit_1963"/>
<dbReference type="EMBL" id="CP001965">
    <property type="protein sequence ID" value="ADE12192.1"/>
    <property type="molecule type" value="Genomic_DNA"/>
</dbReference>
<reference evidence="2 3" key="1">
    <citation type="submission" date="2010-03" db="EMBL/GenBank/DDBJ databases">
        <title>Complete sequence of Sideroxydans lithotrophicus ES-1.</title>
        <authorList>
            <consortium name="US DOE Joint Genome Institute"/>
            <person name="Lucas S."/>
            <person name="Copeland A."/>
            <person name="Lapidus A."/>
            <person name="Cheng J.-F."/>
            <person name="Bruce D."/>
            <person name="Goodwin L."/>
            <person name="Pitluck S."/>
            <person name="Munk A.C."/>
            <person name="Detter J.C."/>
            <person name="Han C."/>
            <person name="Tapia R."/>
            <person name="Larimer F."/>
            <person name="Land M."/>
            <person name="Hauser L."/>
            <person name="Kyrpides N."/>
            <person name="Ivanova N."/>
            <person name="Emerson D."/>
            <person name="Woyke T."/>
        </authorList>
    </citation>
    <scope>NUCLEOTIDE SEQUENCE [LARGE SCALE GENOMIC DNA]</scope>
    <source>
        <strain evidence="2 3">ES-1</strain>
    </source>
</reference>
<dbReference type="RefSeq" id="WP_013030090.1">
    <property type="nucleotide sequence ID" value="NC_013959.1"/>
</dbReference>
<accession>D5CTA6</accession>